<dbReference type="AlphaFoldDB" id="C0EHB2"/>
<dbReference type="Proteomes" id="UP000003340">
    <property type="component" value="Unassembled WGS sequence"/>
</dbReference>
<dbReference type="Pfam" id="PF08245">
    <property type="entry name" value="Mur_ligase_M"/>
    <property type="match status" value="1"/>
</dbReference>
<dbReference type="STRING" id="537013.CLOSTMETH_03312"/>
<dbReference type="GO" id="GO:0008765">
    <property type="term" value="F:UDP-N-acetylmuramoylalanyl-D-glutamate-2,6-diaminopimelate ligase activity"/>
    <property type="evidence" value="ECO:0007669"/>
    <property type="project" value="UniProtKB-UniRule"/>
</dbReference>
<keyword evidence="6 12" id="KW-0547">Nucleotide-binding</keyword>
<evidence type="ECO:0000259" key="16">
    <source>
        <dbReference type="Pfam" id="PF08245"/>
    </source>
</evidence>
<evidence type="ECO:0000259" key="14">
    <source>
        <dbReference type="Pfam" id="PF01225"/>
    </source>
</evidence>
<dbReference type="InterPro" id="IPR036615">
    <property type="entry name" value="Mur_ligase_C_dom_sf"/>
</dbReference>
<dbReference type="InterPro" id="IPR004101">
    <property type="entry name" value="Mur_ligase_C"/>
</dbReference>
<feature type="binding site" evidence="12">
    <location>
        <begin position="147"/>
        <end position="148"/>
    </location>
    <ligand>
        <name>UDP-N-acetyl-alpha-D-muramoyl-L-alanyl-D-glutamate</name>
        <dbReference type="ChEBI" id="CHEBI:83900"/>
    </ligand>
</feature>
<feature type="binding site" evidence="12">
    <location>
        <position position="180"/>
    </location>
    <ligand>
        <name>UDP-N-acetyl-alpha-D-muramoyl-L-alanyl-D-glutamate</name>
        <dbReference type="ChEBI" id="CHEBI:83900"/>
    </ligand>
</feature>
<accession>C0EHB2</accession>
<dbReference type="PANTHER" id="PTHR23135:SF4">
    <property type="entry name" value="UDP-N-ACETYLMURAMOYL-L-ALANYL-D-GLUTAMATE--2,6-DIAMINOPIMELATE LIGASE MURE HOMOLOG, CHLOROPLASTIC"/>
    <property type="match status" value="1"/>
</dbReference>
<feature type="binding site" evidence="12">
    <location>
        <position position="174"/>
    </location>
    <ligand>
        <name>UDP-N-acetyl-alpha-D-muramoyl-L-alanyl-D-glutamate</name>
        <dbReference type="ChEBI" id="CHEBI:83900"/>
    </ligand>
</feature>
<evidence type="ECO:0000313" key="17">
    <source>
        <dbReference type="EMBL" id="EEG29199.1"/>
    </source>
</evidence>
<keyword evidence="3 12" id="KW-0963">Cytoplasm</keyword>
<comment type="PTM">
    <text evidence="12">Carboxylation is probably crucial for Mg(2+) binding and, consequently, for the gamma-phosphate positioning of ATP.</text>
</comment>
<dbReference type="GO" id="GO:0005524">
    <property type="term" value="F:ATP binding"/>
    <property type="evidence" value="ECO:0007669"/>
    <property type="project" value="UniProtKB-UniRule"/>
</dbReference>
<dbReference type="eggNOG" id="COG0769">
    <property type="taxonomic scope" value="Bacteria"/>
</dbReference>
<keyword evidence="5 12" id="KW-0132">Cell division</keyword>
<keyword evidence="12" id="KW-0460">Magnesium</keyword>
<dbReference type="InterPro" id="IPR005761">
    <property type="entry name" value="UDP-N-AcMur-Glu-dNH2Pim_ligase"/>
</dbReference>
<feature type="domain" description="Mur ligase N-terminal catalytic" evidence="14">
    <location>
        <begin position="21"/>
        <end position="68"/>
    </location>
</feature>
<dbReference type="EMBL" id="ACEC01000115">
    <property type="protein sequence ID" value="EEG29199.1"/>
    <property type="molecule type" value="Genomic_DNA"/>
</dbReference>
<comment type="caution">
    <text evidence="17">The sequence shown here is derived from an EMBL/GenBank/DDBJ whole genome shotgun (WGS) entry which is preliminary data.</text>
</comment>
<dbReference type="SUPFAM" id="SSF53623">
    <property type="entry name" value="MurD-like peptide ligases, catalytic domain"/>
    <property type="match status" value="1"/>
</dbReference>
<evidence type="ECO:0000259" key="15">
    <source>
        <dbReference type="Pfam" id="PF02875"/>
    </source>
</evidence>
<feature type="modified residue" description="N6-carboxylysine" evidence="12">
    <location>
        <position position="214"/>
    </location>
</feature>
<dbReference type="PANTHER" id="PTHR23135">
    <property type="entry name" value="MUR LIGASE FAMILY MEMBER"/>
    <property type="match status" value="1"/>
</dbReference>
<evidence type="ECO:0000256" key="11">
    <source>
        <dbReference type="ARBA" id="ARBA00023316"/>
    </source>
</evidence>
<evidence type="ECO:0000256" key="8">
    <source>
        <dbReference type="ARBA" id="ARBA00022960"/>
    </source>
</evidence>
<dbReference type="GO" id="GO:0000287">
    <property type="term" value="F:magnesium ion binding"/>
    <property type="evidence" value="ECO:0007669"/>
    <property type="project" value="UniProtKB-UniRule"/>
</dbReference>
<proteinExistence type="inferred from homology"/>
<dbReference type="HOGENOM" id="CLU_022291_4_1_9"/>
<dbReference type="Gene3D" id="3.40.1190.10">
    <property type="entry name" value="Mur-like, catalytic domain"/>
    <property type="match status" value="1"/>
</dbReference>
<comment type="pathway">
    <text evidence="1 12 13">Cell wall biogenesis; peptidoglycan biosynthesis.</text>
</comment>
<dbReference type="SUPFAM" id="SSF53244">
    <property type="entry name" value="MurD-like peptide ligases, peptide-binding domain"/>
    <property type="match status" value="1"/>
</dbReference>
<evidence type="ECO:0000256" key="10">
    <source>
        <dbReference type="ARBA" id="ARBA00023306"/>
    </source>
</evidence>
<comment type="cofactor">
    <cofactor evidence="12">
        <name>Mg(2+)</name>
        <dbReference type="ChEBI" id="CHEBI:18420"/>
    </cofactor>
</comment>
<dbReference type="UniPathway" id="UPA00219"/>
<dbReference type="InterPro" id="IPR018109">
    <property type="entry name" value="Folylpolyglutamate_synth_CS"/>
</dbReference>
<dbReference type="PROSITE" id="PS01011">
    <property type="entry name" value="FOLYLPOLYGLU_SYNT_1"/>
    <property type="match status" value="1"/>
</dbReference>
<dbReference type="SUPFAM" id="SSF63418">
    <property type="entry name" value="MurE/MurF N-terminal domain"/>
    <property type="match status" value="1"/>
</dbReference>
<comment type="catalytic activity">
    <reaction evidence="12">
        <text>UDP-N-acetyl-alpha-D-muramoyl-L-alanyl-D-glutamate + meso-2,6-diaminopimelate + ATP = UDP-N-acetyl-alpha-D-muramoyl-L-alanyl-gamma-D-glutamyl-meso-2,6-diaminopimelate + ADP + phosphate + H(+)</text>
        <dbReference type="Rhea" id="RHEA:23676"/>
        <dbReference type="ChEBI" id="CHEBI:15378"/>
        <dbReference type="ChEBI" id="CHEBI:30616"/>
        <dbReference type="ChEBI" id="CHEBI:43474"/>
        <dbReference type="ChEBI" id="CHEBI:57791"/>
        <dbReference type="ChEBI" id="CHEBI:83900"/>
        <dbReference type="ChEBI" id="CHEBI:83905"/>
        <dbReference type="ChEBI" id="CHEBI:456216"/>
        <dbReference type="EC" id="6.3.2.13"/>
    </reaction>
</comment>
<reference evidence="17 18" key="2">
    <citation type="submission" date="2009-02" db="EMBL/GenBank/DDBJ databases">
        <title>Draft genome sequence of Clostridium methylpentosum (DSM 5476).</title>
        <authorList>
            <person name="Sudarsanam P."/>
            <person name="Ley R."/>
            <person name="Guruge J."/>
            <person name="Turnbaugh P.J."/>
            <person name="Mahowald M."/>
            <person name="Liep D."/>
            <person name="Gordon J."/>
        </authorList>
    </citation>
    <scope>NUCLEOTIDE SEQUENCE [LARGE SCALE GENOMIC DNA]</scope>
    <source>
        <strain evidence="17 18">DSM 5476</strain>
    </source>
</reference>
<keyword evidence="11 12" id="KW-0961">Cell wall biogenesis/degradation</keyword>
<keyword evidence="4 12" id="KW-0436">Ligase</keyword>
<dbReference type="GO" id="GO:0004326">
    <property type="term" value="F:tetrahydrofolylpolyglutamate synthase activity"/>
    <property type="evidence" value="ECO:0007669"/>
    <property type="project" value="InterPro"/>
</dbReference>
<dbReference type="GO" id="GO:0008360">
    <property type="term" value="P:regulation of cell shape"/>
    <property type="evidence" value="ECO:0007669"/>
    <property type="project" value="UniProtKB-KW"/>
</dbReference>
<feature type="binding site" evidence="12">
    <location>
        <position position="28"/>
    </location>
    <ligand>
        <name>UDP-N-acetyl-alpha-D-muramoyl-L-alanyl-D-glutamate</name>
        <dbReference type="ChEBI" id="CHEBI:83900"/>
    </ligand>
</feature>
<feature type="binding site" evidence="12">
    <location>
        <position position="453"/>
    </location>
    <ligand>
        <name>meso-2,6-diaminopimelate</name>
        <dbReference type="ChEBI" id="CHEBI:57791"/>
    </ligand>
</feature>
<feature type="short sequence motif" description="Meso-diaminopimelate recognition motif" evidence="12">
    <location>
        <begin position="397"/>
        <end position="400"/>
    </location>
</feature>
<feature type="domain" description="Mur ligase central" evidence="16">
    <location>
        <begin position="103"/>
        <end position="300"/>
    </location>
</feature>
<evidence type="ECO:0000256" key="2">
    <source>
        <dbReference type="ARBA" id="ARBA00005898"/>
    </source>
</evidence>
<evidence type="ECO:0000256" key="13">
    <source>
        <dbReference type="RuleBase" id="RU004135"/>
    </source>
</evidence>
<keyword evidence="18" id="KW-1185">Reference proteome</keyword>
<feature type="binding site" evidence="12">
    <location>
        <begin position="105"/>
        <end position="111"/>
    </location>
    <ligand>
        <name>ATP</name>
        <dbReference type="ChEBI" id="CHEBI:30616"/>
    </ligand>
</feature>
<protein>
    <recommendedName>
        <fullName evidence="12">UDP-N-acetylmuramoyl-L-alanyl-D-glutamate--2,6-diaminopimelate ligase</fullName>
        <ecNumber evidence="12">6.3.2.13</ecNumber>
    </recommendedName>
    <alternativeName>
        <fullName evidence="12">Meso-A2pm-adding enzyme</fullName>
    </alternativeName>
    <alternativeName>
        <fullName evidence="12">Meso-diaminopimelate-adding enzyme</fullName>
    </alternativeName>
    <alternativeName>
        <fullName evidence="12">UDP-MurNAc-L-Ala-D-Glu:meso-diaminopimelate ligase</fullName>
    </alternativeName>
    <alternativeName>
        <fullName evidence="12">UDP-MurNAc-tripeptide synthetase</fullName>
    </alternativeName>
    <alternativeName>
        <fullName evidence="12">UDP-N-acetylmuramyl-tripeptide synthetase</fullName>
    </alternativeName>
</protein>
<feature type="binding site" evidence="12">
    <location>
        <position position="373"/>
    </location>
    <ligand>
        <name>meso-2,6-diaminopimelate</name>
        <dbReference type="ChEBI" id="CHEBI:57791"/>
    </ligand>
</feature>
<comment type="similarity">
    <text evidence="2 12">Belongs to the MurCDEF family. MurE subfamily.</text>
</comment>
<feature type="domain" description="Mur ligase C-terminal" evidence="15">
    <location>
        <begin position="323"/>
        <end position="451"/>
    </location>
</feature>
<dbReference type="GO" id="GO:0071555">
    <property type="term" value="P:cell wall organization"/>
    <property type="evidence" value="ECO:0007669"/>
    <property type="project" value="UniProtKB-KW"/>
</dbReference>
<comment type="function">
    <text evidence="12">Catalyzes the addition of meso-diaminopimelic acid to the nucleotide precursor UDP-N-acetylmuramoyl-L-alanyl-D-glutamate (UMAG) in the biosynthesis of bacterial cell-wall peptidoglycan.</text>
</comment>
<dbReference type="Gene3D" id="3.90.190.20">
    <property type="entry name" value="Mur ligase, C-terminal domain"/>
    <property type="match status" value="1"/>
</dbReference>
<dbReference type="GO" id="GO:0005737">
    <property type="term" value="C:cytoplasm"/>
    <property type="evidence" value="ECO:0007669"/>
    <property type="project" value="UniProtKB-SubCell"/>
</dbReference>
<dbReference type="Pfam" id="PF02875">
    <property type="entry name" value="Mur_ligase_C"/>
    <property type="match status" value="1"/>
</dbReference>
<dbReference type="GO" id="GO:0051301">
    <property type="term" value="P:cell division"/>
    <property type="evidence" value="ECO:0007669"/>
    <property type="project" value="UniProtKB-KW"/>
</dbReference>
<keyword evidence="9 12" id="KW-0573">Peptidoglycan synthesis</keyword>
<evidence type="ECO:0000256" key="9">
    <source>
        <dbReference type="ARBA" id="ARBA00022984"/>
    </source>
</evidence>
<dbReference type="Pfam" id="PF01225">
    <property type="entry name" value="Mur_ligase"/>
    <property type="match status" value="1"/>
</dbReference>
<feature type="binding site" evidence="12">
    <location>
        <begin position="397"/>
        <end position="400"/>
    </location>
    <ligand>
        <name>meso-2,6-diaminopimelate</name>
        <dbReference type="ChEBI" id="CHEBI:57791"/>
    </ligand>
</feature>
<feature type="binding site" evidence="12">
    <location>
        <position position="182"/>
    </location>
    <ligand>
        <name>UDP-N-acetyl-alpha-D-muramoyl-L-alanyl-D-glutamate</name>
        <dbReference type="ChEBI" id="CHEBI:83900"/>
    </ligand>
</feature>
<dbReference type="HAMAP" id="MF_00208">
    <property type="entry name" value="MurE"/>
    <property type="match status" value="1"/>
</dbReference>
<evidence type="ECO:0000256" key="7">
    <source>
        <dbReference type="ARBA" id="ARBA00022840"/>
    </source>
</evidence>
<dbReference type="EC" id="6.3.2.13" evidence="12"/>
<name>C0EHB2_9FIRM</name>
<sequence>MKLSELLKDIEYTGTYVDCDITDVSCDSRKLTPNSVFACIKGVQSDGHDFAQAALAKGVPCILCERDLGLNNQLLVQDTHFAFAKMCANFYGNPAKKLKLVGVTGTNGKTTVTSIIKRVLAGLGCKVGLIGTIQNEIGDQVIPTTKTTPDAGEFQKILSDMVEAGCEYVIIEVSSHALDQCRLADSHFEVAAFTNLTQDHLDYHKDMEDYFQAKAKLFHMCDKGVICIDDSYGRRLALEAHCSLRTFSAEDASASCFARNIEMDITGVRFEMVTGAVISRMQFGTPGLFSVRNALCAALVCLDLGISLDSVVGGINACGHIKGRSEIIPTGRDFTVLCDYAHTPDGLVNILSSINEYKGKGRAVAVFGCGGDRDRKKRPIMGEVVARNADLLIVTSDNPRTEDPDAIIDEIVAGIEPTGTPFLRITNRREAIHYAVQHAQPGDIILLAGKGHEDYQVLGTQKVHFDEREVVAEALATLE</sequence>
<evidence type="ECO:0000256" key="1">
    <source>
        <dbReference type="ARBA" id="ARBA00004752"/>
    </source>
</evidence>
<keyword evidence="7 12" id="KW-0067">ATP-binding</keyword>
<dbReference type="GO" id="GO:0009252">
    <property type="term" value="P:peptidoglycan biosynthetic process"/>
    <property type="evidence" value="ECO:0007669"/>
    <property type="project" value="UniProtKB-UniRule"/>
</dbReference>
<dbReference type="NCBIfam" id="TIGR01085">
    <property type="entry name" value="murE"/>
    <property type="match status" value="1"/>
</dbReference>
<dbReference type="NCBIfam" id="NF001124">
    <property type="entry name" value="PRK00139.1-2"/>
    <property type="match status" value="1"/>
</dbReference>
<dbReference type="InterPro" id="IPR035911">
    <property type="entry name" value="MurE/MurF_N"/>
</dbReference>
<evidence type="ECO:0000256" key="5">
    <source>
        <dbReference type="ARBA" id="ARBA00022618"/>
    </source>
</evidence>
<organism evidence="17 18">
    <name type="scientific">[Clostridium] methylpentosum DSM 5476</name>
    <dbReference type="NCBI Taxonomy" id="537013"/>
    <lineage>
        <taxon>Bacteria</taxon>
        <taxon>Bacillati</taxon>
        <taxon>Bacillota</taxon>
        <taxon>Clostridia</taxon>
        <taxon>Eubacteriales</taxon>
        <taxon>Oscillospiraceae</taxon>
        <taxon>Oscillospiraceae incertae sedis</taxon>
    </lineage>
</organism>
<evidence type="ECO:0000256" key="12">
    <source>
        <dbReference type="HAMAP-Rule" id="MF_00208"/>
    </source>
</evidence>
<dbReference type="InterPro" id="IPR013221">
    <property type="entry name" value="Mur_ligase_cen"/>
</dbReference>
<dbReference type="Gene3D" id="3.40.1390.10">
    <property type="entry name" value="MurE/MurF, N-terminal domain"/>
    <property type="match status" value="1"/>
</dbReference>
<evidence type="ECO:0000256" key="4">
    <source>
        <dbReference type="ARBA" id="ARBA00022598"/>
    </source>
</evidence>
<comment type="subcellular location">
    <subcellularLocation>
        <location evidence="12 13">Cytoplasm</location>
    </subcellularLocation>
</comment>
<comment type="caution">
    <text evidence="12">Lacks conserved residue(s) required for the propagation of feature annotation.</text>
</comment>
<gene>
    <name evidence="12 17" type="primary">murE</name>
    <name evidence="17" type="ORF">CLOSTMETH_03312</name>
</gene>
<evidence type="ECO:0000256" key="6">
    <source>
        <dbReference type="ARBA" id="ARBA00022741"/>
    </source>
</evidence>
<keyword evidence="8 12" id="KW-0133">Cell shape</keyword>
<feature type="binding site" evidence="12">
    <location>
        <position position="449"/>
    </location>
    <ligand>
        <name>meso-2,6-diaminopimelate</name>
        <dbReference type="ChEBI" id="CHEBI:57791"/>
    </ligand>
</feature>
<dbReference type="NCBIfam" id="NF001126">
    <property type="entry name" value="PRK00139.1-4"/>
    <property type="match status" value="1"/>
</dbReference>
<keyword evidence="10 12" id="KW-0131">Cell cycle</keyword>
<dbReference type="InterPro" id="IPR036565">
    <property type="entry name" value="Mur-like_cat_sf"/>
</dbReference>
<evidence type="ECO:0000313" key="18">
    <source>
        <dbReference type="Proteomes" id="UP000003340"/>
    </source>
</evidence>
<evidence type="ECO:0000256" key="3">
    <source>
        <dbReference type="ARBA" id="ARBA00022490"/>
    </source>
</evidence>
<dbReference type="InterPro" id="IPR000713">
    <property type="entry name" value="Mur_ligase_N"/>
</dbReference>
<reference evidence="17 18" key="1">
    <citation type="submission" date="2009-01" db="EMBL/GenBank/DDBJ databases">
        <authorList>
            <person name="Fulton L."/>
            <person name="Clifton S."/>
            <person name="Fulton B."/>
            <person name="Xu J."/>
            <person name="Minx P."/>
            <person name="Pepin K.H."/>
            <person name="Johnson M."/>
            <person name="Bhonagiri V."/>
            <person name="Nash W.E."/>
            <person name="Mardis E.R."/>
            <person name="Wilson R.K."/>
        </authorList>
    </citation>
    <scope>NUCLEOTIDE SEQUENCE [LARGE SCALE GENOMIC DNA]</scope>
    <source>
        <strain evidence="17 18">DSM 5476</strain>
    </source>
</reference>